<dbReference type="InterPro" id="IPR017871">
    <property type="entry name" value="ABC_transporter-like_CS"/>
</dbReference>
<evidence type="ECO:0000313" key="18">
    <source>
        <dbReference type="EMBL" id="CAB5013624.1"/>
    </source>
</evidence>
<evidence type="ECO:0000256" key="8">
    <source>
        <dbReference type="ARBA" id="ARBA00049985"/>
    </source>
</evidence>
<evidence type="ECO:0000256" key="2">
    <source>
        <dbReference type="ARBA" id="ARBA00022448"/>
    </source>
</evidence>
<protein>
    <submittedName>
        <fullName evidence="10">Unannotated protein</fullName>
    </submittedName>
</protein>
<name>A0A6J6G953_9ZZZZ</name>
<dbReference type="GO" id="GO:0005524">
    <property type="term" value="F:ATP binding"/>
    <property type="evidence" value="ECO:0007669"/>
    <property type="project" value="UniProtKB-KW"/>
</dbReference>
<keyword evidence="5" id="KW-0067">ATP-binding</keyword>
<evidence type="ECO:0000313" key="17">
    <source>
        <dbReference type="EMBL" id="CAB4986093.1"/>
    </source>
</evidence>
<dbReference type="NCBIfam" id="TIGR01188">
    <property type="entry name" value="drrA"/>
    <property type="match status" value="1"/>
</dbReference>
<evidence type="ECO:0000313" key="14">
    <source>
        <dbReference type="EMBL" id="CAB4795087.1"/>
    </source>
</evidence>
<dbReference type="AlphaFoldDB" id="A0A6J6G953"/>
<evidence type="ECO:0000313" key="10">
    <source>
        <dbReference type="EMBL" id="CAB4595615.1"/>
    </source>
</evidence>
<evidence type="ECO:0000313" key="19">
    <source>
        <dbReference type="EMBL" id="CAB5071908.1"/>
    </source>
</evidence>
<dbReference type="InterPro" id="IPR003439">
    <property type="entry name" value="ABC_transporter-like_ATP-bd"/>
</dbReference>
<accession>A0A6J6G953</accession>
<keyword evidence="7" id="KW-0472">Membrane</keyword>
<dbReference type="EMBL" id="CAEZUM010000013">
    <property type="protein sequence ID" value="CAB4595615.1"/>
    <property type="molecule type" value="Genomic_DNA"/>
</dbReference>
<dbReference type="EMBL" id="CAFBOO010000005">
    <property type="protein sequence ID" value="CAB4986093.1"/>
    <property type="molecule type" value="Genomic_DNA"/>
</dbReference>
<reference evidence="10" key="1">
    <citation type="submission" date="2020-05" db="EMBL/GenBank/DDBJ databases">
        <authorList>
            <person name="Chiriac C."/>
            <person name="Salcher M."/>
            <person name="Ghai R."/>
            <person name="Kavagutti S V."/>
        </authorList>
    </citation>
    <scope>NUCLEOTIDE SEQUENCE</scope>
</reference>
<dbReference type="EMBL" id="CAFAAN010000002">
    <property type="protein sequence ID" value="CAB4795087.1"/>
    <property type="molecule type" value="Genomic_DNA"/>
</dbReference>
<dbReference type="InterPro" id="IPR005894">
    <property type="entry name" value="DrrA"/>
</dbReference>
<dbReference type="EMBL" id="CAFBPO010000003">
    <property type="protein sequence ID" value="CAB5013624.1"/>
    <property type="molecule type" value="Genomic_DNA"/>
</dbReference>
<dbReference type="EMBL" id="CAEZZH010000006">
    <property type="protein sequence ID" value="CAB4754484.1"/>
    <property type="molecule type" value="Genomic_DNA"/>
</dbReference>
<dbReference type="InterPro" id="IPR050763">
    <property type="entry name" value="ABC_transporter_ATP-binding"/>
</dbReference>
<dbReference type="PANTHER" id="PTHR42711:SF19">
    <property type="entry name" value="DOXORUBICIN RESISTANCE ATP-BINDING PROTEIN DRRA"/>
    <property type="match status" value="1"/>
</dbReference>
<evidence type="ECO:0000313" key="16">
    <source>
        <dbReference type="EMBL" id="CAB4952860.1"/>
    </source>
</evidence>
<evidence type="ECO:0000256" key="5">
    <source>
        <dbReference type="ARBA" id="ARBA00022840"/>
    </source>
</evidence>
<dbReference type="EMBL" id="CAEZYT010000016">
    <property type="protein sequence ID" value="CAB4732769.1"/>
    <property type="molecule type" value="Genomic_DNA"/>
</dbReference>
<dbReference type="GO" id="GO:0005886">
    <property type="term" value="C:plasma membrane"/>
    <property type="evidence" value="ECO:0007669"/>
    <property type="project" value="UniProtKB-SubCell"/>
</dbReference>
<evidence type="ECO:0000256" key="4">
    <source>
        <dbReference type="ARBA" id="ARBA00022741"/>
    </source>
</evidence>
<dbReference type="GO" id="GO:0043215">
    <property type="term" value="P:daunorubicin transport"/>
    <property type="evidence" value="ECO:0007669"/>
    <property type="project" value="InterPro"/>
</dbReference>
<dbReference type="EMBL" id="CAEZXC010000016">
    <property type="protein sequence ID" value="CAB4671019.1"/>
    <property type="molecule type" value="Genomic_DNA"/>
</dbReference>
<dbReference type="Pfam" id="PF00005">
    <property type="entry name" value="ABC_tran"/>
    <property type="match status" value="1"/>
</dbReference>
<dbReference type="PROSITE" id="PS50893">
    <property type="entry name" value="ABC_TRANSPORTER_2"/>
    <property type="match status" value="1"/>
</dbReference>
<keyword evidence="4" id="KW-0547">Nucleotide-binding</keyword>
<dbReference type="SMART" id="SM00382">
    <property type="entry name" value="AAA"/>
    <property type="match status" value="1"/>
</dbReference>
<dbReference type="EMBL" id="CAFBQY010000005">
    <property type="protein sequence ID" value="CAB5071908.1"/>
    <property type="molecule type" value="Genomic_DNA"/>
</dbReference>
<evidence type="ECO:0000256" key="6">
    <source>
        <dbReference type="ARBA" id="ARBA00022967"/>
    </source>
</evidence>
<dbReference type="EMBL" id="CAFAZW010000021">
    <property type="protein sequence ID" value="CAB4844118.1"/>
    <property type="molecule type" value="Genomic_DNA"/>
</dbReference>
<evidence type="ECO:0000313" key="12">
    <source>
        <dbReference type="EMBL" id="CAB4732769.1"/>
    </source>
</evidence>
<evidence type="ECO:0000313" key="15">
    <source>
        <dbReference type="EMBL" id="CAB4844118.1"/>
    </source>
</evidence>
<dbReference type="FunFam" id="3.40.50.300:FF:000589">
    <property type="entry name" value="ABC transporter, ATP-binding subunit"/>
    <property type="match status" value="1"/>
</dbReference>
<gene>
    <name evidence="10" type="ORF">UFOPK1824_00339</name>
    <name evidence="11" type="ORF">UFOPK2340_00429</name>
    <name evidence="12" type="ORF">UFOPK2772_00437</name>
    <name evidence="13" type="ORF">UFOPK2850_00661</name>
    <name evidence="14" type="ORF">UFOPK3027_00232</name>
    <name evidence="15" type="ORF">UFOPK3256_01216</name>
    <name evidence="16" type="ORF">UFOPK3827_00676</name>
    <name evidence="17" type="ORF">UFOPK3982_00774</name>
    <name evidence="18" type="ORF">UFOPK4120_00396</name>
    <name evidence="19" type="ORF">UFOPK4404_00633</name>
</gene>
<evidence type="ECO:0000313" key="11">
    <source>
        <dbReference type="EMBL" id="CAB4671019.1"/>
    </source>
</evidence>
<dbReference type="InterPro" id="IPR027417">
    <property type="entry name" value="P-loop_NTPase"/>
</dbReference>
<evidence type="ECO:0000256" key="1">
    <source>
        <dbReference type="ARBA" id="ARBA00004413"/>
    </source>
</evidence>
<dbReference type="Gene3D" id="3.40.50.300">
    <property type="entry name" value="P-loop containing nucleotide triphosphate hydrolases"/>
    <property type="match status" value="1"/>
</dbReference>
<proteinExistence type="inferred from homology"/>
<keyword evidence="2" id="KW-0813">Transport</keyword>
<sequence length="330" mass="35711">MKSVIAEDLVKTYRNGAVRALDHLSLDVEEGTVLSVLGPNGAGKTTCVRILATLLRPDSGRAMVGGIDVIKHPEKVREVIGLSGQYAAVDEILTGWDNLVMFGQLYHLGKKEAIARADELLERFSLTESAKRPIKTYSGGMRRRLDLAASLIVKPKVLFLDEPTTGLDPRGRQEMWRVIEELVKGGVTLLLTTQYLEEADQLADEIAVIDHGKVIARGTSDALKKQVGGERLEIVVEAHNIAKAMEVVANVSGNKATLDEGLRMISAPVSTGATALIETLRSLDSAGIHPLDVGLKRPSLDDVFLSLTGHAAEETPVEEVTTGRRKKAKK</sequence>
<dbReference type="SUPFAM" id="SSF52540">
    <property type="entry name" value="P-loop containing nucleoside triphosphate hydrolases"/>
    <property type="match status" value="1"/>
</dbReference>
<evidence type="ECO:0000259" key="9">
    <source>
        <dbReference type="PROSITE" id="PS50893"/>
    </source>
</evidence>
<dbReference type="GO" id="GO:1900753">
    <property type="term" value="P:doxorubicin transport"/>
    <property type="evidence" value="ECO:0007669"/>
    <property type="project" value="InterPro"/>
</dbReference>
<evidence type="ECO:0000313" key="13">
    <source>
        <dbReference type="EMBL" id="CAB4754484.1"/>
    </source>
</evidence>
<comment type="similarity">
    <text evidence="8">Belongs to the ABC transporter superfamily. Drug exporter-1 (DrugE1) (TC 3.A.1.105) family.</text>
</comment>
<dbReference type="PROSITE" id="PS00211">
    <property type="entry name" value="ABC_TRANSPORTER_1"/>
    <property type="match status" value="1"/>
</dbReference>
<evidence type="ECO:0000256" key="3">
    <source>
        <dbReference type="ARBA" id="ARBA00022475"/>
    </source>
</evidence>
<dbReference type="PANTHER" id="PTHR42711">
    <property type="entry name" value="ABC TRANSPORTER ATP-BINDING PROTEIN"/>
    <property type="match status" value="1"/>
</dbReference>
<comment type="subcellular location">
    <subcellularLocation>
        <location evidence="1">Cell membrane</location>
        <topology evidence="1">Peripheral membrane protein</topology>
        <orientation evidence="1">Cytoplasmic side</orientation>
    </subcellularLocation>
</comment>
<dbReference type="InterPro" id="IPR003593">
    <property type="entry name" value="AAA+_ATPase"/>
</dbReference>
<evidence type="ECO:0000256" key="7">
    <source>
        <dbReference type="ARBA" id="ARBA00023136"/>
    </source>
</evidence>
<keyword evidence="6" id="KW-1278">Translocase</keyword>
<dbReference type="GO" id="GO:0016887">
    <property type="term" value="F:ATP hydrolysis activity"/>
    <property type="evidence" value="ECO:0007669"/>
    <property type="project" value="InterPro"/>
</dbReference>
<feature type="domain" description="ABC transporter" evidence="9">
    <location>
        <begin position="4"/>
        <end position="236"/>
    </location>
</feature>
<dbReference type="EMBL" id="CAFBNM010000005">
    <property type="protein sequence ID" value="CAB4952860.1"/>
    <property type="molecule type" value="Genomic_DNA"/>
</dbReference>
<organism evidence="10">
    <name type="scientific">freshwater metagenome</name>
    <dbReference type="NCBI Taxonomy" id="449393"/>
    <lineage>
        <taxon>unclassified sequences</taxon>
        <taxon>metagenomes</taxon>
        <taxon>ecological metagenomes</taxon>
    </lineage>
</organism>
<keyword evidence="3" id="KW-1003">Cell membrane</keyword>